<evidence type="ECO:0000313" key="4">
    <source>
        <dbReference type="Proteomes" id="UP000243350"/>
    </source>
</evidence>
<dbReference type="AlphaFoldDB" id="A0A2K4DF19"/>
<dbReference type="EMBL" id="PYZH01000165">
    <property type="protein sequence ID" value="PTF09982.1"/>
    <property type="molecule type" value="Genomic_DNA"/>
</dbReference>
<dbReference type="Proteomes" id="UP000242088">
    <property type="component" value="Unassembled WGS sequence"/>
</dbReference>
<evidence type="ECO:0000313" key="3">
    <source>
        <dbReference type="Proteomes" id="UP000242088"/>
    </source>
</evidence>
<organism evidence="1 4">
    <name type="scientific">Staphylococcus devriesei</name>
    <dbReference type="NCBI Taxonomy" id="586733"/>
    <lineage>
        <taxon>Bacteria</taxon>
        <taxon>Bacillati</taxon>
        <taxon>Bacillota</taxon>
        <taxon>Bacilli</taxon>
        <taxon>Bacillales</taxon>
        <taxon>Staphylococcaceae</taxon>
        <taxon>Staphylococcus</taxon>
    </lineage>
</organism>
<dbReference type="Proteomes" id="UP000243350">
    <property type="component" value="Unassembled WGS sequence"/>
</dbReference>
<evidence type="ECO:0000313" key="1">
    <source>
        <dbReference type="EMBL" id="PTF09982.1"/>
    </source>
</evidence>
<reference evidence="1" key="3">
    <citation type="submission" date="2018-03" db="EMBL/GenBank/DDBJ databases">
        <authorList>
            <person name="Keele B.F."/>
        </authorList>
    </citation>
    <scope>NUCLEOTIDE SEQUENCE</scope>
    <source>
        <strain evidence="1">SNUC 4143</strain>
    </source>
</reference>
<protein>
    <submittedName>
        <fullName evidence="1">Uncharacterized protein</fullName>
    </submittedName>
</protein>
<accession>A0A2K4DF19</accession>
<reference evidence="2" key="2">
    <citation type="submission" date="2018-03" db="EMBL/GenBank/DDBJ databases">
        <authorList>
            <person name="Naushad S."/>
        </authorList>
    </citation>
    <scope>NUCLEOTIDE SEQUENCE</scope>
    <source>
        <strain evidence="2">SNUC 1409</strain>
    </source>
</reference>
<keyword evidence="3" id="KW-1185">Reference proteome</keyword>
<gene>
    <name evidence="2" type="ORF">BUY47_05550</name>
    <name evidence="1" type="ORF">BUY48_11435</name>
</gene>
<comment type="caution">
    <text evidence="1">The sequence shown here is derived from an EMBL/GenBank/DDBJ whole genome shotgun (WGS) entry which is preliminary data.</text>
</comment>
<reference evidence="3 4" key="1">
    <citation type="journal article" date="2016" name="Front. Microbiol.">
        <title>Comprehensive Phylogenetic Analysis of Bovine Non-aureus Staphylococci Species Based on Whole-Genome Sequencing.</title>
        <authorList>
            <person name="Naushad S."/>
            <person name="Barkema H.W."/>
            <person name="Luby C."/>
            <person name="Condas L.A."/>
            <person name="Nobrega D.B."/>
            <person name="Carson D.A."/>
            <person name="De Buck J."/>
        </authorList>
    </citation>
    <scope>NUCLEOTIDE SEQUENCE [LARGE SCALE GENOMIC DNA]</scope>
    <source>
        <strain evidence="2 3">SNUC 1409</strain>
        <strain evidence="1 4">SNUC 4143</strain>
    </source>
</reference>
<dbReference type="RefSeq" id="WP_103167605.1">
    <property type="nucleotide sequence ID" value="NZ_JAHCOY010000001.1"/>
</dbReference>
<proteinExistence type="predicted"/>
<dbReference type="GeneID" id="48888101"/>
<dbReference type="OrthoDB" id="2409814at2"/>
<sequence>MSKVKFKKIQGESIETLENKINDYLESDEGSYFEILNISIEKVEERKFPNNEEVLSALLILTHKN</sequence>
<name>A0A2K4DF19_9STAP</name>
<dbReference type="EMBL" id="PYZI01000004">
    <property type="protein sequence ID" value="PTF14404.1"/>
    <property type="molecule type" value="Genomic_DNA"/>
</dbReference>
<evidence type="ECO:0000313" key="2">
    <source>
        <dbReference type="EMBL" id="PTF14404.1"/>
    </source>
</evidence>